<accession>A0ACB8VX58</accession>
<comment type="caution">
    <text evidence="1">The sequence shown here is derived from an EMBL/GenBank/DDBJ whole genome shotgun (WGS) entry which is preliminary data.</text>
</comment>
<reference evidence="1" key="1">
    <citation type="submission" date="2022-04" db="EMBL/GenBank/DDBJ databases">
        <title>Jade perch genome.</title>
        <authorList>
            <person name="Chao B."/>
        </authorList>
    </citation>
    <scope>NUCLEOTIDE SEQUENCE</scope>
    <source>
        <strain evidence="1">CB-2022</strain>
    </source>
</reference>
<protein>
    <submittedName>
        <fullName evidence="1">Uncharacterized protein</fullName>
    </submittedName>
</protein>
<proteinExistence type="predicted"/>
<organism evidence="1 2">
    <name type="scientific">Scortum barcoo</name>
    <name type="common">barcoo grunter</name>
    <dbReference type="NCBI Taxonomy" id="214431"/>
    <lineage>
        <taxon>Eukaryota</taxon>
        <taxon>Metazoa</taxon>
        <taxon>Chordata</taxon>
        <taxon>Craniata</taxon>
        <taxon>Vertebrata</taxon>
        <taxon>Euteleostomi</taxon>
        <taxon>Actinopterygii</taxon>
        <taxon>Neopterygii</taxon>
        <taxon>Teleostei</taxon>
        <taxon>Neoteleostei</taxon>
        <taxon>Acanthomorphata</taxon>
        <taxon>Eupercaria</taxon>
        <taxon>Centrarchiformes</taxon>
        <taxon>Terapontoidei</taxon>
        <taxon>Terapontidae</taxon>
        <taxon>Scortum</taxon>
    </lineage>
</organism>
<evidence type="ECO:0000313" key="2">
    <source>
        <dbReference type="Proteomes" id="UP000831701"/>
    </source>
</evidence>
<gene>
    <name evidence="1" type="ORF">L3Q82_014615</name>
</gene>
<evidence type="ECO:0000313" key="1">
    <source>
        <dbReference type="EMBL" id="KAI3360297.1"/>
    </source>
</evidence>
<dbReference type="EMBL" id="CM041547">
    <property type="protein sequence ID" value="KAI3360297.1"/>
    <property type="molecule type" value="Genomic_DNA"/>
</dbReference>
<dbReference type="Proteomes" id="UP000831701">
    <property type="component" value="Chromosome 17"/>
</dbReference>
<sequence length="159" mass="17402">NISQTGAGLFYLFVLQHYVWPTQSLSAKEHEFVLKRKQVVLKSLNKLGIQCTLDSVPHIALLGSGGGQRAAVGLVGSLYQMEKEGLLDTLLYLGGVSGSAWSMSSLYSDPQWSNNMDKAASRLSGPGVELEEALAWLSKRAKEEHFSLTDIWGVMTSDR</sequence>
<name>A0ACB8VX58_9TELE</name>
<feature type="non-terminal residue" evidence="1">
    <location>
        <position position="1"/>
    </location>
</feature>
<keyword evidence="2" id="KW-1185">Reference proteome</keyword>